<reference evidence="1 2" key="1">
    <citation type="submission" date="2019-05" db="EMBL/GenBank/DDBJ databases">
        <title>Another draft genome of Portunus trituberculatus and its Hox gene families provides insights of decapod evolution.</title>
        <authorList>
            <person name="Jeong J.-H."/>
            <person name="Song I."/>
            <person name="Kim S."/>
            <person name="Choi T."/>
            <person name="Kim D."/>
            <person name="Ryu S."/>
            <person name="Kim W."/>
        </authorList>
    </citation>
    <scope>NUCLEOTIDE SEQUENCE [LARGE SCALE GENOMIC DNA]</scope>
    <source>
        <tissue evidence="1">Muscle</tissue>
    </source>
</reference>
<gene>
    <name evidence="1" type="ORF">E2C01_059083</name>
</gene>
<evidence type="ECO:0000313" key="1">
    <source>
        <dbReference type="EMBL" id="MPC64962.1"/>
    </source>
</evidence>
<proteinExistence type="predicted"/>
<organism evidence="1 2">
    <name type="scientific">Portunus trituberculatus</name>
    <name type="common">Swimming crab</name>
    <name type="synonym">Neptunus trituberculatus</name>
    <dbReference type="NCBI Taxonomy" id="210409"/>
    <lineage>
        <taxon>Eukaryota</taxon>
        <taxon>Metazoa</taxon>
        <taxon>Ecdysozoa</taxon>
        <taxon>Arthropoda</taxon>
        <taxon>Crustacea</taxon>
        <taxon>Multicrustacea</taxon>
        <taxon>Malacostraca</taxon>
        <taxon>Eumalacostraca</taxon>
        <taxon>Eucarida</taxon>
        <taxon>Decapoda</taxon>
        <taxon>Pleocyemata</taxon>
        <taxon>Brachyura</taxon>
        <taxon>Eubrachyura</taxon>
        <taxon>Portunoidea</taxon>
        <taxon>Portunidae</taxon>
        <taxon>Portuninae</taxon>
        <taxon>Portunus</taxon>
    </lineage>
</organism>
<dbReference type="EMBL" id="VSRR010022759">
    <property type="protein sequence ID" value="MPC64962.1"/>
    <property type="molecule type" value="Genomic_DNA"/>
</dbReference>
<name>A0A5B7H1K9_PORTR</name>
<accession>A0A5B7H1K9</accession>
<protein>
    <submittedName>
        <fullName evidence="1">Uncharacterized protein</fullName>
    </submittedName>
</protein>
<keyword evidence="2" id="KW-1185">Reference proteome</keyword>
<comment type="caution">
    <text evidence="1">The sequence shown here is derived from an EMBL/GenBank/DDBJ whole genome shotgun (WGS) entry which is preliminary data.</text>
</comment>
<dbReference type="AlphaFoldDB" id="A0A5B7H1K9"/>
<sequence>MPFPPKKFLVYMCIEPPLPRATPWDRPLRMGRCLKDVTKLSFPQRSIAAWNSLSEGVVSPRSVHSLKEKCDKCRYGAKATPA</sequence>
<dbReference type="Proteomes" id="UP000324222">
    <property type="component" value="Unassembled WGS sequence"/>
</dbReference>
<evidence type="ECO:0000313" key="2">
    <source>
        <dbReference type="Proteomes" id="UP000324222"/>
    </source>
</evidence>